<accession>A0A8S5PWE8</accession>
<evidence type="ECO:0000256" key="4">
    <source>
        <dbReference type="ARBA" id="ARBA00022490"/>
    </source>
</evidence>
<dbReference type="Gene3D" id="1.10.443.10">
    <property type="entry name" value="Intergrase catalytic core"/>
    <property type="match status" value="1"/>
</dbReference>
<proteinExistence type="inferred from homology"/>
<dbReference type="Gene3D" id="1.10.150.130">
    <property type="match status" value="1"/>
</dbReference>
<dbReference type="GO" id="GO:0016740">
    <property type="term" value="F:transferase activity"/>
    <property type="evidence" value="ECO:0007669"/>
    <property type="project" value="UniProtKB-KW"/>
</dbReference>
<evidence type="ECO:0000256" key="14">
    <source>
        <dbReference type="PROSITE-ProRule" id="PRU01248"/>
    </source>
</evidence>
<dbReference type="Pfam" id="PF13495">
    <property type="entry name" value="Phage_int_SAM_4"/>
    <property type="match status" value="1"/>
</dbReference>
<dbReference type="SUPFAM" id="SSF56349">
    <property type="entry name" value="DNA breaking-rejoining enzymes"/>
    <property type="match status" value="1"/>
</dbReference>
<dbReference type="GO" id="GO:0044826">
    <property type="term" value="P:viral genome integration into host DNA"/>
    <property type="evidence" value="ECO:0007669"/>
    <property type="project" value="UniProtKB-KW"/>
</dbReference>
<keyword evidence="12" id="KW-1179">Viral genome integration</keyword>
<dbReference type="InterPro" id="IPR011010">
    <property type="entry name" value="DNA_brk_join_enz"/>
</dbReference>
<feature type="domain" description="Core-binding (CB)" evidence="16">
    <location>
        <begin position="38"/>
        <end position="120"/>
    </location>
</feature>
<keyword evidence="7" id="KW-0378">Hydrolase</keyword>
<dbReference type="GO" id="GO:0051301">
    <property type="term" value="P:cell division"/>
    <property type="evidence" value="ECO:0007669"/>
    <property type="project" value="UniProtKB-KW"/>
</dbReference>
<dbReference type="GO" id="GO:0007059">
    <property type="term" value="P:chromosome segregation"/>
    <property type="evidence" value="ECO:0007669"/>
    <property type="project" value="UniProtKB-KW"/>
</dbReference>
<evidence type="ECO:0000256" key="10">
    <source>
        <dbReference type="ARBA" id="ARBA00023125"/>
    </source>
</evidence>
<dbReference type="Pfam" id="PF00589">
    <property type="entry name" value="Phage_integrase"/>
    <property type="match status" value="1"/>
</dbReference>
<keyword evidence="8" id="KW-0159">Chromosome partition</keyword>
<dbReference type="PROSITE" id="PS51900">
    <property type="entry name" value="CB"/>
    <property type="match status" value="1"/>
</dbReference>
<reference evidence="17" key="1">
    <citation type="journal article" date="2021" name="Proc. Natl. Acad. Sci. U.S.A.">
        <title>A Catalog of Tens of Thousands of Viruses from Human Metagenomes Reveals Hidden Associations with Chronic Diseases.</title>
        <authorList>
            <person name="Tisza M.J."/>
            <person name="Buck C.B."/>
        </authorList>
    </citation>
    <scope>NUCLEOTIDE SEQUENCE</scope>
    <source>
        <strain evidence="17">CtzwE5</strain>
    </source>
</reference>
<evidence type="ECO:0000256" key="12">
    <source>
        <dbReference type="ARBA" id="ARBA00023195"/>
    </source>
</evidence>
<evidence type="ECO:0000313" key="17">
    <source>
        <dbReference type="EMBL" id="DAE11072.1"/>
    </source>
</evidence>
<dbReference type="EMBL" id="BK015525">
    <property type="protein sequence ID" value="DAE11072.1"/>
    <property type="molecule type" value="Genomic_DNA"/>
</dbReference>
<keyword evidence="5" id="KW-0132">Cell division</keyword>
<feature type="domain" description="Tyr recombinase" evidence="15">
    <location>
        <begin position="141"/>
        <end position="313"/>
    </location>
</feature>
<evidence type="ECO:0000259" key="15">
    <source>
        <dbReference type="PROSITE" id="PS51898"/>
    </source>
</evidence>
<dbReference type="InterPro" id="IPR010998">
    <property type="entry name" value="Integrase_recombinase_N"/>
</dbReference>
<dbReference type="PANTHER" id="PTHR30349">
    <property type="entry name" value="PHAGE INTEGRASE-RELATED"/>
    <property type="match status" value="1"/>
</dbReference>
<evidence type="ECO:0000259" key="16">
    <source>
        <dbReference type="PROSITE" id="PS51900"/>
    </source>
</evidence>
<keyword evidence="6" id="KW-0808">Transferase</keyword>
<dbReference type="PROSITE" id="PS51898">
    <property type="entry name" value="TYR_RECOMBINASE"/>
    <property type="match status" value="1"/>
</dbReference>
<comment type="similarity">
    <text evidence="2">Belongs to the 'phage' integrase family.</text>
</comment>
<name>A0A8S5PWE8_9CAUD</name>
<keyword evidence="11" id="KW-0233">DNA recombination</keyword>
<dbReference type="InterPro" id="IPR044068">
    <property type="entry name" value="CB"/>
</dbReference>
<dbReference type="InterPro" id="IPR004107">
    <property type="entry name" value="Integrase_SAM-like_N"/>
</dbReference>
<evidence type="ECO:0000256" key="13">
    <source>
        <dbReference type="ARBA" id="ARBA00023306"/>
    </source>
</evidence>
<dbReference type="GO" id="GO:0075713">
    <property type="term" value="P:establishment of integrated proviral latency"/>
    <property type="evidence" value="ECO:0007669"/>
    <property type="project" value="UniProtKB-KW"/>
</dbReference>
<evidence type="ECO:0000256" key="8">
    <source>
        <dbReference type="ARBA" id="ARBA00022829"/>
    </source>
</evidence>
<dbReference type="InterPro" id="IPR002104">
    <property type="entry name" value="Integrase_catalytic"/>
</dbReference>
<protein>
    <recommendedName>
        <fullName evidence="3">Integrase</fullName>
    </recommendedName>
</protein>
<evidence type="ECO:0000256" key="6">
    <source>
        <dbReference type="ARBA" id="ARBA00022679"/>
    </source>
</evidence>
<dbReference type="GO" id="GO:0016787">
    <property type="term" value="F:hydrolase activity"/>
    <property type="evidence" value="ECO:0007669"/>
    <property type="project" value="UniProtKB-KW"/>
</dbReference>
<dbReference type="PANTHER" id="PTHR30349:SF77">
    <property type="entry name" value="TYROSINE RECOMBINASE XERC"/>
    <property type="match status" value="1"/>
</dbReference>
<evidence type="ECO:0000256" key="3">
    <source>
        <dbReference type="ARBA" id="ARBA00016082"/>
    </source>
</evidence>
<evidence type="ECO:0000256" key="1">
    <source>
        <dbReference type="ARBA" id="ARBA00004496"/>
    </source>
</evidence>
<dbReference type="InterPro" id="IPR050090">
    <property type="entry name" value="Tyrosine_recombinase_XerCD"/>
</dbReference>
<evidence type="ECO:0000256" key="7">
    <source>
        <dbReference type="ARBA" id="ARBA00022801"/>
    </source>
</evidence>
<sequence length="317" mass="37120">MNLKDEDSKKLKNIIYIELNDYSLSKIDNTDLAIRNEQSSEEAYRMFFVAKNIQGCTRRTLKYYKDVIDEFSRFINKPLLEVTTNDVRYFLAVKKERDGVTDVTVNNLRRNISAFYSWCEDEEYINKSPLKKIKKIKEEKRVKKPFTEMEIEKMRIAARNEERLSAIIETLLSTGCRVTELVGIDRDDVQGDELVVYGKGRKERKVYLNAKAKCAIDRYLETRTDDNKALFVTLDRPNERLKMSGVEIVLRKLGRELGIENVHPHRFRRTAATFALRRGMPLDQVSKMLGHENIDTTQIYAITDQEQVKTNHKKYLS</sequence>
<evidence type="ECO:0000256" key="9">
    <source>
        <dbReference type="ARBA" id="ARBA00022908"/>
    </source>
</evidence>
<dbReference type="GO" id="GO:0003677">
    <property type="term" value="F:DNA binding"/>
    <property type="evidence" value="ECO:0007669"/>
    <property type="project" value="UniProtKB-UniRule"/>
</dbReference>
<dbReference type="GO" id="GO:0015074">
    <property type="term" value="P:DNA integration"/>
    <property type="evidence" value="ECO:0007669"/>
    <property type="project" value="UniProtKB-KW"/>
</dbReference>
<organism evidence="17">
    <name type="scientific">Myoviridae sp. ctzwE5</name>
    <dbReference type="NCBI Taxonomy" id="2825214"/>
    <lineage>
        <taxon>Viruses</taxon>
        <taxon>Duplodnaviria</taxon>
        <taxon>Heunggongvirae</taxon>
        <taxon>Uroviricota</taxon>
        <taxon>Caudoviricetes</taxon>
    </lineage>
</organism>
<evidence type="ECO:0000256" key="11">
    <source>
        <dbReference type="ARBA" id="ARBA00023172"/>
    </source>
</evidence>
<keyword evidence="9" id="KW-0229">DNA integration</keyword>
<comment type="subcellular location">
    <subcellularLocation>
        <location evidence="1">Cytoplasm</location>
    </subcellularLocation>
</comment>
<keyword evidence="12" id="KW-1160">Virus entry into host cell</keyword>
<evidence type="ECO:0000256" key="5">
    <source>
        <dbReference type="ARBA" id="ARBA00022618"/>
    </source>
</evidence>
<dbReference type="InterPro" id="IPR013762">
    <property type="entry name" value="Integrase-like_cat_sf"/>
</dbReference>
<dbReference type="GO" id="GO:0006310">
    <property type="term" value="P:DNA recombination"/>
    <property type="evidence" value="ECO:0007669"/>
    <property type="project" value="UniProtKB-KW"/>
</dbReference>
<keyword evidence="10 14" id="KW-0238">DNA-binding</keyword>
<keyword evidence="4" id="KW-0963">Cytoplasm</keyword>
<evidence type="ECO:0000256" key="2">
    <source>
        <dbReference type="ARBA" id="ARBA00008857"/>
    </source>
</evidence>
<keyword evidence="13" id="KW-0131">Cell cycle</keyword>